<dbReference type="AlphaFoldDB" id="A0A699W864"/>
<name>A0A699W864_TANCI</name>
<accession>A0A699W864</accession>
<sequence length="70" mass="7752">NPSACVQEQFDAEKAGEDNVQQYVLFPVWSSGSKNPQITDDDAAFRGKKPEFGEGSLSLKFMFLQAVVPR</sequence>
<reference evidence="1" key="1">
    <citation type="journal article" date="2019" name="Sci. Rep.">
        <title>Draft genome of Tanacetum cinerariifolium, the natural source of mosquito coil.</title>
        <authorList>
            <person name="Yamashiro T."/>
            <person name="Shiraishi A."/>
            <person name="Satake H."/>
            <person name="Nakayama K."/>
        </authorList>
    </citation>
    <scope>NUCLEOTIDE SEQUENCE</scope>
</reference>
<gene>
    <name evidence="1" type="ORF">Tci_916211</name>
</gene>
<protein>
    <submittedName>
        <fullName evidence="1">Uncharacterized protein</fullName>
    </submittedName>
</protein>
<proteinExistence type="predicted"/>
<comment type="caution">
    <text evidence="1">The sequence shown here is derived from an EMBL/GenBank/DDBJ whole genome shotgun (WGS) entry which is preliminary data.</text>
</comment>
<feature type="non-terminal residue" evidence="1">
    <location>
        <position position="1"/>
    </location>
</feature>
<organism evidence="1">
    <name type="scientific">Tanacetum cinerariifolium</name>
    <name type="common">Dalmatian daisy</name>
    <name type="synonym">Chrysanthemum cinerariifolium</name>
    <dbReference type="NCBI Taxonomy" id="118510"/>
    <lineage>
        <taxon>Eukaryota</taxon>
        <taxon>Viridiplantae</taxon>
        <taxon>Streptophyta</taxon>
        <taxon>Embryophyta</taxon>
        <taxon>Tracheophyta</taxon>
        <taxon>Spermatophyta</taxon>
        <taxon>Magnoliopsida</taxon>
        <taxon>eudicotyledons</taxon>
        <taxon>Gunneridae</taxon>
        <taxon>Pentapetalae</taxon>
        <taxon>asterids</taxon>
        <taxon>campanulids</taxon>
        <taxon>Asterales</taxon>
        <taxon>Asteraceae</taxon>
        <taxon>Asteroideae</taxon>
        <taxon>Anthemideae</taxon>
        <taxon>Anthemidinae</taxon>
        <taxon>Tanacetum</taxon>
    </lineage>
</organism>
<evidence type="ECO:0000313" key="1">
    <source>
        <dbReference type="EMBL" id="GFD44242.1"/>
    </source>
</evidence>
<dbReference type="EMBL" id="BKCJ011617370">
    <property type="protein sequence ID" value="GFD44242.1"/>
    <property type="molecule type" value="Genomic_DNA"/>
</dbReference>